<name>A0ABR0BWL2_PURLI</name>
<dbReference type="InterPro" id="IPR001806">
    <property type="entry name" value="Small_GTPase"/>
</dbReference>
<dbReference type="PROSITE" id="PS51420">
    <property type="entry name" value="RHO"/>
    <property type="match status" value="1"/>
</dbReference>
<dbReference type="SMART" id="SM00176">
    <property type="entry name" value="RAN"/>
    <property type="match status" value="1"/>
</dbReference>
<evidence type="ECO:0000313" key="5">
    <source>
        <dbReference type="Proteomes" id="UP001287286"/>
    </source>
</evidence>
<dbReference type="PROSITE" id="PS51419">
    <property type="entry name" value="RAB"/>
    <property type="match status" value="1"/>
</dbReference>
<dbReference type="SMART" id="SM00174">
    <property type="entry name" value="RHO"/>
    <property type="match status" value="1"/>
</dbReference>
<dbReference type="SMART" id="SM00175">
    <property type="entry name" value="RAB"/>
    <property type="match status" value="1"/>
</dbReference>
<feature type="region of interest" description="Disordered" evidence="3">
    <location>
        <begin position="740"/>
        <end position="811"/>
    </location>
</feature>
<organism evidence="4 5">
    <name type="scientific">Purpureocillium lilacinum</name>
    <name type="common">Paecilomyces lilacinus</name>
    <dbReference type="NCBI Taxonomy" id="33203"/>
    <lineage>
        <taxon>Eukaryota</taxon>
        <taxon>Fungi</taxon>
        <taxon>Dikarya</taxon>
        <taxon>Ascomycota</taxon>
        <taxon>Pezizomycotina</taxon>
        <taxon>Sordariomycetes</taxon>
        <taxon>Hypocreomycetidae</taxon>
        <taxon>Hypocreales</taxon>
        <taxon>Ophiocordycipitaceae</taxon>
        <taxon>Purpureocillium</taxon>
    </lineage>
</organism>
<dbReference type="Pfam" id="PF00071">
    <property type="entry name" value="Ras"/>
    <property type="match status" value="1"/>
</dbReference>
<dbReference type="PANTHER" id="PTHR24070">
    <property type="entry name" value="RAS, DI-RAS, AND RHEB FAMILY MEMBERS OF SMALL GTPASE SUPERFAMILY"/>
    <property type="match status" value="1"/>
</dbReference>
<dbReference type="InterPro" id="IPR027417">
    <property type="entry name" value="P-loop_NTPase"/>
</dbReference>
<dbReference type="SMART" id="SM00173">
    <property type="entry name" value="RAS"/>
    <property type="match status" value="1"/>
</dbReference>
<protein>
    <recommendedName>
        <fullName evidence="6">RAS small monomeric GTPase</fullName>
    </recommendedName>
</protein>
<feature type="compositionally biased region" description="Pro residues" evidence="3">
    <location>
        <begin position="1015"/>
        <end position="1032"/>
    </location>
</feature>
<dbReference type="InterPro" id="IPR020849">
    <property type="entry name" value="Small_GTPase_Ras-type"/>
</dbReference>
<keyword evidence="1" id="KW-0547">Nucleotide-binding</keyword>
<feature type="region of interest" description="Disordered" evidence="3">
    <location>
        <begin position="925"/>
        <end position="1072"/>
    </location>
</feature>
<dbReference type="EMBL" id="JAWRVI010000025">
    <property type="protein sequence ID" value="KAK4088457.1"/>
    <property type="molecule type" value="Genomic_DNA"/>
</dbReference>
<keyword evidence="2" id="KW-0342">GTP-binding</keyword>
<feature type="region of interest" description="Disordered" evidence="3">
    <location>
        <begin position="890"/>
        <end position="910"/>
    </location>
</feature>
<proteinExistence type="predicted"/>
<dbReference type="InterPro" id="IPR005225">
    <property type="entry name" value="Small_GTP-bd"/>
</dbReference>
<evidence type="ECO:0000256" key="3">
    <source>
        <dbReference type="SAM" id="MobiDB-lite"/>
    </source>
</evidence>
<feature type="region of interest" description="Disordered" evidence="3">
    <location>
        <begin position="349"/>
        <end position="383"/>
    </location>
</feature>
<feature type="compositionally biased region" description="Pro residues" evidence="3">
    <location>
        <begin position="1045"/>
        <end position="1063"/>
    </location>
</feature>
<dbReference type="Proteomes" id="UP001287286">
    <property type="component" value="Unassembled WGS sequence"/>
</dbReference>
<feature type="compositionally biased region" description="Basic and acidic residues" evidence="3">
    <location>
        <begin position="780"/>
        <end position="789"/>
    </location>
</feature>
<dbReference type="PROSITE" id="PS51421">
    <property type="entry name" value="RAS"/>
    <property type="match status" value="1"/>
</dbReference>
<feature type="compositionally biased region" description="Basic and acidic residues" evidence="3">
    <location>
        <begin position="264"/>
        <end position="278"/>
    </location>
</feature>
<feature type="region of interest" description="Disordered" evidence="3">
    <location>
        <begin position="564"/>
        <end position="589"/>
    </location>
</feature>
<dbReference type="SUPFAM" id="SSF52540">
    <property type="entry name" value="P-loop containing nucleoside triphosphate hydrolases"/>
    <property type="match status" value="1"/>
</dbReference>
<gene>
    <name evidence="4" type="ORF">Purlil1_7336</name>
</gene>
<dbReference type="NCBIfam" id="TIGR00231">
    <property type="entry name" value="small_GTP"/>
    <property type="match status" value="1"/>
</dbReference>
<accession>A0ABR0BWL2</accession>
<evidence type="ECO:0008006" key="6">
    <source>
        <dbReference type="Google" id="ProtNLM"/>
    </source>
</evidence>
<reference evidence="4 5" key="1">
    <citation type="journal article" date="2024" name="Microbiol. Resour. Announc.">
        <title>Genome annotations for the ascomycete fungi Trichoderma harzianum, Trichoderma aggressivum, and Purpureocillium lilacinum.</title>
        <authorList>
            <person name="Beijen E.P.W."/>
            <person name="Ohm R.A."/>
        </authorList>
    </citation>
    <scope>NUCLEOTIDE SEQUENCE [LARGE SCALE GENOMIC DNA]</scope>
    <source>
        <strain evidence="4 5">CBS 150709</strain>
    </source>
</reference>
<evidence type="ECO:0000256" key="2">
    <source>
        <dbReference type="ARBA" id="ARBA00023134"/>
    </source>
</evidence>
<evidence type="ECO:0000313" key="4">
    <source>
        <dbReference type="EMBL" id="KAK4088457.1"/>
    </source>
</evidence>
<feature type="compositionally biased region" description="Polar residues" evidence="3">
    <location>
        <begin position="280"/>
        <end position="290"/>
    </location>
</feature>
<feature type="compositionally biased region" description="Basic residues" evidence="3">
    <location>
        <begin position="977"/>
        <end position="995"/>
    </location>
</feature>
<evidence type="ECO:0000256" key="1">
    <source>
        <dbReference type="ARBA" id="ARBA00022741"/>
    </source>
</evidence>
<dbReference type="PRINTS" id="PR00449">
    <property type="entry name" value="RASTRNSFRMNG"/>
</dbReference>
<feature type="region of interest" description="Disordered" evidence="3">
    <location>
        <begin position="245"/>
        <end position="293"/>
    </location>
</feature>
<keyword evidence="5" id="KW-1185">Reference proteome</keyword>
<dbReference type="Gene3D" id="3.40.50.300">
    <property type="entry name" value="P-loop containing nucleotide triphosphate hydrolases"/>
    <property type="match status" value="1"/>
</dbReference>
<feature type="compositionally biased region" description="Polar residues" evidence="3">
    <location>
        <begin position="996"/>
        <end position="1006"/>
    </location>
</feature>
<comment type="caution">
    <text evidence="4">The sequence shown here is derived from an EMBL/GenBank/DDBJ whole genome shotgun (WGS) entry which is preliminary data.</text>
</comment>
<sequence>MPPWSGARARVLPAVATCAKRALHENGSSLSLGWGWQGERCPLVAAAENEVIGGGPLVWMLPRGSRPPDEWLAGGGPTAALEPKISNWVDRDSAHMHAVYLAARSWGGGGHWSLGVAASAAMVMEVEEEWAASCAHAHLDSGLRNGTWQKDDAAPYYVRQRRIRGFSRGGGGAGGSSTLILAAATRARPKFRDAQIFNYSRHAVDGPGMPRLRQTYLGQACSERAAAQSGRLALAALETGSLQPARLRATTSERASDANPGEASEARGEGVEVERARDSSAPNRSPSTKPFTIRTHVEKTRAISRVETTPMRHITHVAPLGRPSILPRTRGRAAAISRHATTTLGKSLTTSLTPCSEVGGRRPGASENEREGDGQVGRRGPDEHARWNANHRILGVGLVASLSLSLSSFHVTPLLLHFDAWPALDADRHPPSDAHPRRPWRVVKSRVVRKAICHPFIESFTCPPIRIVRLSWLASRAGPDAGAVLACFEPNPGKTGLLRSLLVNMPGVVRGGGGELHMRMRAPFAPFGGQNPCKHSSVFHLAASHALPKLPPSLNHPPGLAVERRAQTKSRQRGCGPPRPWRKKSSSSFPGTKLVFASGRAEGQQASRRTRCMDRQDRQVQGRCPGCVLAVARPNAERFDAMGAIGGIPPAAASALGSVGSSSATSMAGRVVSVSVCAVLCPEAARLPPRLPQALYEAKRRTSPFPAHWASVISPLDGRGRAPASSKPHLAHWYKYSTKRVAPPETPSEEGSECPSGQRTAGLPDETTLSGTSLSIDDVGEAKAHDGPRKRDKKGRPPQQNPTPRSPKVDLDLQLQPVSSLVALPPAPGPVIFRATPPLSQRPSVRGPVCDTSVPIVRALTAFRGVCTAPGRREDDRLNSSIAVAASAPAATAPDLGEDQAADVSGNGQSSSCCLLRHSAAALPSSSIPQSLDGRCAPSPVGPTRSGTRAAQPPPLSLGPARPGTTRPDLTTSAPLSHHRTGHLQLHHHPTRRQGLRTSSTTSLTVQGARAHTPSPNPANAPAPGKNLPPPERNGLTLRQRTSLSPPPPPKPPLQPPPPPPPTSHAACTATSHGAAIPRISEVRNSVNCVPASPLQPADSRSSSRELHVVVLGAGGVGKSCLTAQFVHNEWIESYDPTIEDSYRTQVQVDGRQVVLEILDTAGTEQFVAMRDLYMKTGQGFLLVFSITSPSSLTELAGLREEIIRIKDDENVPMVIVGNKADLEEARVVPRAKGFSISQKWGAPYYESSARTRTNVDEVFVDLCRQMLRKDDDYNMGPETDDGGFKFDAFRGSGKKRRRMRIRDHNHQKCVILAAVLDGGPSSVTCLRDMTTFDTFSHRHPRHRERRERVLAQDLDLAVRQSLSHEDAFVSGQDAGQGRRVF</sequence>